<dbReference type="InterPro" id="IPR025867">
    <property type="entry name" value="MnmE_helical"/>
</dbReference>
<dbReference type="InterPro" id="IPR027417">
    <property type="entry name" value="P-loop_NTPase"/>
</dbReference>
<dbReference type="PROSITE" id="PS51709">
    <property type="entry name" value="G_TRME"/>
    <property type="match status" value="1"/>
</dbReference>
<dbReference type="HAMAP" id="MF_00379">
    <property type="entry name" value="GTPase_MnmE"/>
    <property type="match status" value="1"/>
</dbReference>
<dbReference type="InterPro" id="IPR031168">
    <property type="entry name" value="G_TrmE"/>
</dbReference>
<dbReference type="InterPro" id="IPR006073">
    <property type="entry name" value="GTP-bd"/>
</dbReference>
<protein>
    <submittedName>
        <fullName evidence="10">tRNA modification GTPase TrmE, putative</fullName>
    </submittedName>
</protein>
<dbReference type="SMART" id="SM00382">
    <property type="entry name" value="AAA"/>
    <property type="match status" value="1"/>
</dbReference>
<dbReference type="GO" id="GO:0005525">
    <property type="term" value="F:GTP binding"/>
    <property type="evidence" value="ECO:0007669"/>
    <property type="project" value="UniProtKB-KW"/>
</dbReference>
<dbReference type="NCBIfam" id="TIGR00450">
    <property type="entry name" value="mnmE_trmE_thdF"/>
    <property type="match status" value="1"/>
</dbReference>
<comment type="similarity">
    <text evidence="2 7">Belongs to the TRAFAC class TrmE-Era-EngA-EngB-Septin-like GTPase superfamily. TrmE GTPase family.</text>
</comment>
<dbReference type="EMBL" id="KB007926">
    <property type="protein sequence ID" value="ELR20137.1"/>
    <property type="molecule type" value="Genomic_DNA"/>
</dbReference>
<dbReference type="NCBIfam" id="NF003661">
    <property type="entry name" value="PRK05291.1-3"/>
    <property type="match status" value="1"/>
</dbReference>
<keyword evidence="3" id="KW-0963">Cytoplasm</keyword>
<dbReference type="AlphaFoldDB" id="L8H4K9"/>
<dbReference type="Gene3D" id="3.40.50.300">
    <property type="entry name" value="P-loop containing nucleotide triphosphate hydrolases"/>
    <property type="match status" value="1"/>
</dbReference>
<dbReference type="GeneID" id="14920981"/>
<dbReference type="VEuPathDB" id="AmoebaDB:ACA1_115770"/>
<evidence type="ECO:0000256" key="2">
    <source>
        <dbReference type="ARBA" id="ARBA00011043"/>
    </source>
</evidence>
<dbReference type="OrthoDB" id="188276at2759"/>
<dbReference type="GO" id="GO:0005739">
    <property type="term" value="C:mitochondrion"/>
    <property type="evidence" value="ECO:0007669"/>
    <property type="project" value="UniProtKB-SubCell"/>
</dbReference>
<dbReference type="InterPro" id="IPR004520">
    <property type="entry name" value="GTPase_MnmE"/>
</dbReference>
<dbReference type="Pfam" id="PF01926">
    <property type="entry name" value="MMR_HSR1"/>
    <property type="match status" value="1"/>
</dbReference>
<dbReference type="InterPro" id="IPR005225">
    <property type="entry name" value="Small_GTP-bd"/>
</dbReference>
<dbReference type="InterPro" id="IPR027368">
    <property type="entry name" value="MnmE_dom2"/>
</dbReference>
<evidence type="ECO:0000256" key="5">
    <source>
        <dbReference type="ARBA" id="ARBA00022741"/>
    </source>
</evidence>
<dbReference type="InterPro" id="IPR018948">
    <property type="entry name" value="GTP-bd_TrmE_N"/>
</dbReference>
<keyword evidence="11" id="KW-1185">Reference proteome</keyword>
<feature type="domain" description="Guanylate kinase-like" evidence="8">
    <location>
        <begin position="287"/>
        <end position="506"/>
    </location>
</feature>
<evidence type="ECO:0000256" key="4">
    <source>
        <dbReference type="ARBA" id="ARBA00022694"/>
    </source>
</evidence>
<dbReference type="Pfam" id="PF12631">
    <property type="entry name" value="MnmE_helical"/>
    <property type="match status" value="1"/>
</dbReference>
<dbReference type="GO" id="GO:0003924">
    <property type="term" value="F:GTPase activity"/>
    <property type="evidence" value="ECO:0007669"/>
    <property type="project" value="InterPro"/>
</dbReference>
<dbReference type="SUPFAM" id="SSF116878">
    <property type="entry name" value="TrmE connector domain"/>
    <property type="match status" value="1"/>
</dbReference>
<dbReference type="Gene3D" id="1.20.120.430">
    <property type="entry name" value="tRNA modification GTPase MnmE domain 2"/>
    <property type="match status" value="1"/>
</dbReference>
<dbReference type="GO" id="GO:0030488">
    <property type="term" value="P:tRNA methylation"/>
    <property type="evidence" value="ECO:0007669"/>
    <property type="project" value="TreeGrafter"/>
</dbReference>
<evidence type="ECO:0000256" key="3">
    <source>
        <dbReference type="ARBA" id="ARBA00022490"/>
    </source>
</evidence>
<evidence type="ECO:0000259" key="8">
    <source>
        <dbReference type="PROSITE" id="PS50052"/>
    </source>
</evidence>
<proteinExistence type="inferred from homology"/>
<dbReference type="CDD" id="cd04164">
    <property type="entry name" value="trmE"/>
    <property type="match status" value="1"/>
</dbReference>
<dbReference type="STRING" id="1257118.L8H4K9"/>
<keyword evidence="4 7" id="KW-0819">tRNA processing</keyword>
<evidence type="ECO:0000256" key="7">
    <source>
        <dbReference type="RuleBase" id="RU003313"/>
    </source>
</evidence>
<evidence type="ECO:0000256" key="6">
    <source>
        <dbReference type="ARBA" id="ARBA00023134"/>
    </source>
</evidence>
<gene>
    <name evidence="10" type="ORF">ACA1_115770</name>
</gene>
<evidence type="ECO:0000256" key="1">
    <source>
        <dbReference type="ARBA" id="ARBA00004173"/>
    </source>
</evidence>
<dbReference type="OMA" id="EFHCHGG"/>
<evidence type="ECO:0000259" key="9">
    <source>
        <dbReference type="PROSITE" id="PS51709"/>
    </source>
</evidence>
<feature type="domain" description="TrmE-type G" evidence="9">
    <location>
        <begin position="287"/>
        <end position="444"/>
    </location>
</feature>
<reference evidence="10 11" key="1">
    <citation type="journal article" date="2013" name="Genome Biol.">
        <title>Genome of Acanthamoeba castellanii highlights extensive lateral gene transfer and early evolution of tyrosine kinase signaling.</title>
        <authorList>
            <person name="Clarke M."/>
            <person name="Lohan A.J."/>
            <person name="Liu B."/>
            <person name="Lagkouvardos I."/>
            <person name="Roy S."/>
            <person name="Zafar N."/>
            <person name="Bertelli C."/>
            <person name="Schilde C."/>
            <person name="Kianianmomeni A."/>
            <person name="Burglin T.R."/>
            <person name="Frech C."/>
            <person name="Turcotte B."/>
            <person name="Kopec K.O."/>
            <person name="Synnott J.M."/>
            <person name="Choo C."/>
            <person name="Paponov I."/>
            <person name="Finkler A."/>
            <person name="Soon Heng Tan C."/>
            <person name="Hutchins A.P."/>
            <person name="Weinmeier T."/>
            <person name="Rattei T."/>
            <person name="Chu J.S."/>
            <person name="Gimenez G."/>
            <person name="Irimia M."/>
            <person name="Rigden D.J."/>
            <person name="Fitzpatrick D.A."/>
            <person name="Lorenzo-Morales J."/>
            <person name="Bateman A."/>
            <person name="Chiu C.H."/>
            <person name="Tang P."/>
            <person name="Hegemann P."/>
            <person name="Fromm H."/>
            <person name="Raoult D."/>
            <person name="Greub G."/>
            <person name="Miranda-Saavedra D."/>
            <person name="Chen N."/>
            <person name="Nash P."/>
            <person name="Ginger M.L."/>
            <person name="Horn M."/>
            <person name="Schaap P."/>
            <person name="Caler L."/>
            <person name="Loftus B."/>
        </authorList>
    </citation>
    <scope>NUCLEOTIDE SEQUENCE [LARGE SCALE GENOMIC DNA]</scope>
    <source>
        <strain evidence="10 11">Neff</strain>
    </source>
</reference>
<dbReference type="PROSITE" id="PS50052">
    <property type="entry name" value="GUANYLATE_KINASE_2"/>
    <property type="match status" value="1"/>
</dbReference>
<dbReference type="SUPFAM" id="SSF52540">
    <property type="entry name" value="P-loop containing nucleoside triphosphate hydrolases"/>
    <property type="match status" value="1"/>
</dbReference>
<dbReference type="Proteomes" id="UP000011083">
    <property type="component" value="Unassembled WGS sequence"/>
</dbReference>
<dbReference type="InterPro" id="IPR003593">
    <property type="entry name" value="AAA+_ATPase"/>
</dbReference>
<dbReference type="InterPro" id="IPR027266">
    <property type="entry name" value="TrmE/GcvT-like"/>
</dbReference>
<organism evidence="10 11">
    <name type="scientific">Acanthamoeba castellanii (strain ATCC 30010 / Neff)</name>
    <dbReference type="NCBI Taxonomy" id="1257118"/>
    <lineage>
        <taxon>Eukaryota</taxon>
        <taxon>Amoebozoa</taxon>
        <taxon>Discosea</taxon>
        <taxon>Longamoebia</taxon>
        <taxon>Centramoebida</taxon>
        <taxon>Acanthamoebidae</taxon>
        <taxon>Acanthamoeba</taxon>
    </lineage>
</organism>
<sequence>MHGQRGHISDWHTGQILLPSSHPCALAAHPASFLPAAAASPLCPFDHSCIFSPSLRGSRRYSGGFHYGGQSGESIFALGTSPAGKSGVAVVRISGERAGAAVRQLTRAQELPPPRLASLRKLYHRDELLDEGLVLWFPGPRSFTGEDMAELHIHGSHAAITAVLNALGKLPGMRSAEPGEFTKRAFQNGKMDLTEAEGLADLIDAETEAQRKQALRQMGGALGRLCNEWREELIKCIAHVEAVIDFGEDEHIDHEVAAAVQPRIKRLHDMIALHLSDSHRGERMRSGASLAIVGPPNAGKSSLLNLLARRKAAIVSSIPGTTRDVIEVSLDLAGYPLTIADTAGIRHSEDEIEKEGVALARERFASSDIKICLFDGTTYPSLEPDLLSLVDTSTLVVLNKKDLLTSAPASVRLADGTQRRVITISCKNYEGLEDLTKALESQVKSFFESGAAPDGAVVTRARHREHLERYLDMAEEASASREARMSIDMAAEELRRGLAELGRITGRVDLDEILDVIFSDFCIGK</sequence>
<dbReference type="PANTHER" id="PTHR42714:SF2">
    <property type="entry name" value="TRNA MODIFICATION GTPASE GTPBP3, MITOCHONDRIAL"/>
    <property type="match status" value="1"/>
</dbReference>
<dbReference type="KEGG" id="acan:ACA1_115770"/>
<dbReference type="Pfam" id="PF10396">
    <property type="entry name" value="TrmE_N"/>
    <property type="match status" value="1"/>
</dbReference>
<keyword evidence="5 7" id="KW-0547">Nucleotide-binding</keyword>
<evidence type="ECO:0000313" key="10">
    <source>
        <dbReference type="EMBL" id="ELR20137.1"/>
    </source>
</evidence>
<dbReference type="GO" id="GO:0002098">
    <property type="term" value="P:tRNA wobble uridine modification"/>
    <property type="evidence" value="ECO:0007669"/>
    <property type="project" value="TreeGrafter"/>
</dbReference>
<evidence type="ECO:0000313" key="11">
    <source>
        <dbReference type="Proteomes" id="UP000011083"/>
    </source>
</evidence>
<dbReference type="Gene3D" id="3.30.1360.120">
    <property type="entry name" value="Probable tRNA modification gtpase trme, domain 1"/>
    <property type="match status" value="1"/>
</dbReference>
<dbReference type="RefSeq" id="XP_004342247.1">
    <property type="nucleotide sequence ID" value="XM_004342198.1"/>
</dbReference>
<name>L8H4K9_ACACF</name>
<dbReference type="InterPro" id="IPR008144">
    <property type="entry name" value="Guanylate_kin-like_dom"/>
</dbReference>
<comment type="subcellular location">
    <subcellularLocation>
        <location evidence="1">Mitochondrion</location>
    </subcellularLocation>
</comment>
<dbReference type="NCBIfam" id="TIGR00231">
    <property type="entry name" value="small_GTP"/>
    <property type="match status" value="1"/>
</dbReference>
<dbReference type="CDD" id="cd14858">
    <property type="entry name" value="TrmE_N"/>
    <property type="match status" value="1"/>
</dbReference>
<accession>L8H4K9</accession>
<dbReference type="PANTHER" id="PTHR42714">
    <property type="entry name" value="TRNA MODIFICATION GTPASE GTPBP3"/>
    <property type="match status" value="1"/>
</dbReference>
<keyword evidence="6 7" id="KW-0342">GTP-binding</keyword>
<dbReference type="FunFam" id="3.30.1360.120:FF:000007">
    <property type="entry name" value="tRNA modification GTPase GTPBP3, mitochondrial"/>
    <property type="match status" value="1"/>
</dbReference>